<protein>
    <submittedName>
        <fullName evidence="3">Uncharacterized protein</fullName>
    </submittedName>
</protein>
<evidence type="ECO:0000313" key="1">
    <source>
        <dbReference type="EMBL" id="VFJ95985.1"/>
    </source>
</evidence>
<dbReference type="EMBL" id="CAADFG010000095">
    <property type="protein sequence ID" value="VFJ95985.1"/>
    <property type="molecule type" value="Genomic_DNA"/>
</dbReference>
<dbReference type="AlphaFoldDB" id="A0A450VCH8"/>
<evidence type="ECO:0000313" key="3">
    <source>
        <dbReference type="EMBL" id="VFK02512.1"/>
    </source>
</evidence>
<sequence>MGRFQRNIGVPQGQIRCPFRNIPCLGRGKHLMECAVPARRTLSKMAFISLGYPGGEVSPHGFRATVRVLPDGVLGFRVTKRRQSARIGAAPRLSLAAKTKLVNNGWPSRGVEVNSG</sequence>
<dbReference type="EMBL" id="CAADFI010000094">
    <property type="protein sequence ID" value="VFJ96589.1"/>
    <property type="molecule type" value="Genomic_DNA"/>
</dbReference>
<dbReference type="EMBL" id="CAADFJ010000093">
    <property type="protein sequence ID" value="VFK02512.1"/>
    <property type="molecule type" value="Genomic_DNA"/>
</dbReference>
<reference evidence="3" key="1">
    <citation type="submission" date="2019-02" db="EMBL/GenBank/DDBJ databases">
        <authorList>
            <person name="Gruber-Vodicka R. H."/>
            <person name="Seah K. B. B."/>
        </authorList>
    </citation>
    <scope>NUCLEOTIDE SEQUENCE</scope>
    <source>
        <strain evidence="3">BECK_SA2B12</strain>
        <strain evidence="1">BECK_SA2B15</strain>
        <strain evidence="2">BECK_SA2B20</strain>
    </source>
</reference>
<accession>A0A450VCH8</accession>
<organism evidence="3">
    <name type="scientific">Candidatus Kentrum eta</name>
    <dbReference type="NCBI Taxonomy" id="2126337"/>
    <lineage>
        <taxon>Bacteria</taxon>
        <taxon>Pseudomonadati</taxon>
        <taxon>Pseudomonadota</taxon>
        <taxon>Gammaproteobacteria</taxon>
        <taxon>Candidatus Kentrum</taxon>
    </lineage>
</organism>
<name>A0A450VCH8_9GAMM</name>
<gene>
    <name evidence="1" type="ORF">BECKH772A_GA0070896_100953</name>
    <name evidence="2" type="ORF">BECKH772B_GA0070898_100944</name>
    <name evidence="3" type="ORF">BECKH772C_GA0070978_100933</name>
</gene>
<evidence type="ECO:0000313" key="2">
    <source>
        <dbReference type="EMBL" id="VFJ96589.1"/>
    </source>
</evidence>
<proteinExistence type="predicted"/>